<protein>
    <submittedName>
        <fullName evidence="1">Uncharacterized protein</fullName>
    </submittedName>
</protein>
<sequence length="34" mass="3910">EEMIGLLEKIVSDKYKNEDLRKCAQKTLDSIDSP</sequence>
<reference evidence="1" key="1">
    <citation type="journal article" date="2014" name="Front. Microbiol.">
        <title>High frequency of phylogenetically diverse reductive dehalogenase-homologous genes in deep subseafloor sedimentary metagenomes.</title>
        <authorList>
            <person name="Kawai M."/>
            <person name="Futagami T."/>
            <person name="Toyoda A."/>
            <person name="Takaki Y."/>
            <person name="Nishi S."/>
            <person name="Hori S."/>
            <person name="Arai W."/>
            <person name="Tsubouchi T."/>
            <person name="Morono Y."/>
            <person name="Uchiyama I."/>
            <person name="Ito T."/>
            <person name="Fujiyama A."/>
            <person name="Inagaki F."/>
            <person name="Takami H."/>
        </authorList>
    </citation>
    <scope>NUCLEOTIDE SEQUENCE</scope>
    <source>
        <strain evidence="1">Expedition CK06-06</strain>
    </source>
</reference>
<gene>
    <name evidence="1" type="ORF">S12H4_63622</name>
</gene>
<comment type="caution">
    <text evidence="1">The sequence shown here is derived from an EMBL/GenBank/DDBJ whole genome shotgun (WGS) entry which is preliminary data.</text>
</comment>
<organism evidence="1">
    <name type="scientific">marine sediment metagenome</name>
    <dbReference type="NCBI Taxonomy" id="412755"/>
    <lineage>
        <taxon>unclassified sequences</taxon>
        <taxon>metagenomes</taxon>
        <taxon>ecological metagenomes</taxon>
    </lineage>
</organism>
<dbReference type="AlphaFoldDB" id="X1URA4"/>
<feature type="non-terminal residue" evidence="1">
    <location>
        <position position="1"/>
    </location>
</feature>
<dbReference type="EMBL" id="BARW01043445">
    <property type="protein sequence ID" value="GAJ19989.1"/>
    <property type="molecule type" value="Genomic_DNA"/>
</dbReference>
<name>X1URA4_9ZZZZ</name>
<evidence type="ECO:0000313" key="1">
    <source>
        <dbReference type="EMBL" id="GAJ19989.1"/>
    </source>
</evidence>
<proteinExistence type="predicted"/>
<accession>X1URA4</accession>
<feature type="non-terminal residue" evidence="1">
    <location>
        <position position="34"/>
    </location>
</feature>